<keyword evidence="2" id="KW-1185">Reference proteome</keyword>
<proteinExistence type="predicted"/>
<sequence length="49" mass="5712">MLFDKWTNELQKKIGPQFPDVRFRTASCSSTLLQVTDTKDETEYQSIQS</sequence>
<dbReference type="Proteomes" id="UP000078431">
    <property type="component" value="Unassembled WGS sequence"/>
</dbReference>
<dbReference type="AlphaFoldDB" id="A0AA91EE71"/>
<organism evidence="1 2">
    <name type="scientific">Obesumbacterium proteus ATCC 12841</name>
    <dbReference type="NCBI Taxonomy" id="1354268"/>
    <lineage>
        <taxon>Bacteria</taxon>
        <taxon>Pseudomonadati</taxon>
        <taxon>Pseudomonadota</taxon>
        <taxon>Gammaproteobacteria</taxon>
        <taxon>Enterobacterales</taxon>
        <taxon>Hafniaceae</taxon>
        <taxon>Obesumbacterium</taxon>
    </lineage>
</organism>
<comment type="caution">
    <text evidence="1">The sequence shown here is derived from an EMBL/GenBank/DDBJ whole genome shotgun (WGS) entry which is preliminary data.</text>
</comment>
<dbReference type="Gene3D" id="3.30.910.10">
    <property type="entry name" value="DinI-like"/>
    <property type="match status" value="1"/>
</dbReference>
<evidence type="ECO:0000313" key="2">
    <source>
        <dbReference type="Proteomes" id="UP000078431"/>
    </source>
</evidence>
<accession>A0AA91EE71</accession>
<name>A0AA91EE71_9GAMM</name>
<evidence type="ECO:0000313" key="1">
    <source>
        <dbReference type="EMBL" id="OAT57122.1"/>
    </source>
</evidence>
<dbReference type="EMBL" id="LXEX01000061">
    <property type="protein sequence ID" value="OAT57122.1"/>
    <property type="molecule type" value="Genomic_DNA"/>
</dbReference>
<gene>
    <name evidence="1" type="ORF">M993_04326</name>
</gene>
<protein>
    <submittedName>
        <fullName evidence="1">Uncharacterized protein</fullName>
    </submittedName>
</protein>
<dbReference type="InterPro" id="IPR036687">
    <property type="entry name" value="DinI-like_sf"/>
</dbReference>
<reference evidence="1 2" key="1">
    <citation type="submission" date="2016-04" db="EMBL/GenBank/DDBJ databases">
        <title>ATOL: Assembling a taxonomically balanced genome-scale reconstruction of the evolutionary history of the Enterobacteriaceae.</title>
        <authorList>
            <person name="Plunkett G.III."/>
            <person name="Neeno-Eckwall E.C."/>
            <person name="Glasner J.D."/>
            <person name="Perna N.T."/>
        </authorList>
    </citation>
    <scope>NUCLEOTIDE SEQUENCE [LARGE SCALE GENOMIC DNA]</scope>
    <source>
        <strain evidence="1 2">ATCC 12841</strain>
    </source>
</reference>